<dbReference type="PANTHER" id="PTHR39335">
    <property type="entry name" value="BLL4220 PROTEIN"/>
    <property type="match status" value="1"/>
</dbReference>
<dbReference type="PANTHER" id="PTHR39335:SF1">
    <property type="entry name" value="BLL4220 PROTEIN"/>
    <property type="match status" value="1"/>
</dbReference>
<dbReference type="PROSITE" id="PS51257">
    <property type="entry name" value="PROKAR_LIPOPROTEIN"/>
    <property type="match status" value="1"/>
</dbReference>
<accession>A0A2T1A5X0</accession>
<name>A0A2T1A5X0_9ACTN</name>
<organism evidence="3 4">
    <name type="scientific">Antricoccus suffuscus</name>
    <dbReference type="NCBI Taxonomy" id="1629062"/>
    <lineage>
        <taxon>Bacteria</taxon>
        <taxon>Bacillati</taxon>
        <taxon>Actinomycetota</taxon>
        <taxon>Actinomycetes</taxon>
        <taxon>Geodermatophilales</taxon>
        <taxon>Antricoccaceae</taxon>
        <taxon>Antricoccus</taxon>
    </lineage>
</organism>
<keyword evidence="4" id="KW-1185">Reference proteome</keyword>
<gene>
    <name evidence="3" type="ORF">CLV47_101110</name>
</gene>
<sequence>MHTQTKRLVVAVLGASSFALAACGAPSQPASRSQTGQHVSVSATAVVSSRSIPGVGSVLVDGKGFTMYTYDPDTTSTIACTGQCAVNWPPLMGQPTSTDAAIPSTKLSTEKRPDGTAQATYGGHALYLFSGDKAPGQDNGDGLMGVWHVVKVPAGSAAPSTAPSTMAPSTNSGGGYNY</sequence>
<dbReference type="Pfam" id="PF03640">
    <property type="entry name" value="Lipoprotein_15"/>
    <property type="match status" value="2"/>
</dbReference>
<feature type="chain" id="PRO_5039165142" evidence="2">
    <location>
        <begin position="22"/>
        <end position="178"/>
    </location>
</feature>
<evidence type="ECO:0000256" key="1">
    <source>
        <dbReference type="SAM" id="MobiDB-lite"/>
    </source>
</evidence>
<proteinExistence type="predicted"/>
<dbReference type="EMBL" id="PVUE01000001">
    <property type="protein sequence ID" value="PRZ43986.1"/>
    <property type="molecule type" value="Genomic_DNA"/>
</dbReference>
<dbReference type="GO" id="GO:0043448">
    <property type="term" value="P:alkane catabolic process"/>
    <property type="evidence" value="ECO:0007669"/>
    <property type="project" value="TreeGrafter"/>
</dbReference>
<feature type="region of interest" description="Disordered" evidence="1">
    <location>
        <begin position="156"/>
        <end position="178"/>
    </location>
</feature>
<protein>
    <submittedName>
        <fullName evidence="3">Secreted repeat protein with Y-X4-D motif</fullName>
    </submittedName>
</protein>
<feature type="signal peptide" evidence="2">
    <location>
        <begin position="1"/>
        <end position="21"/>
    </location>
</feature>
<reference evidence="3 4" key="1">
    <citation type="submission" date="2018-03" db="EMBL/GenBank/DDBJ databases">
        <title>Genomic Encyclopedia of Archaeal and Bacterial Type Strains, Phase II (KMG-II): from individual species to whole genera.</title>
        <authorList>
            <person name="Goeker M."/>
        </authorList>
    </citation>
    <scope>NUCLEOTIDE SEQUENCE [LARGE SCALE GENOMIC DNA]</scope>
    <source>
        <strain evidence="3 4">DSM 100065</strain>
    </source>
</reference>
<feature type="compositionally biased region" description="Low complexity" evidence="1">
    <location>
        <begin position="156"/>
        <end position="171"/>
    </location>
</feature>
<dbReference type="RefSeq" id="WP_170110882.1">
    <property type="nucleotide sequence ID" value="NZ_PVUE01000001.1"/>
</dbReference>
<evidence type="ECO:0000313" key="4">
    <source>
        <dbReference type="Proteomes" id="UP000237752"/>
    </source>
</evidence>
<dbReference type="Proteomes" id="UP000237752">
    <property type="component" value="Unassembled WGS sequence"/>
</dbReference>
<comment type="caution">
    <text evidence="3">The sequence shown here is derived from an EMBL/GenBank/DDBJ whole genome shotgun (WGS) entry which is preliminary data.</text>
</comment>
<keyword evidence="2" id="KW-0732">Signal</keyword>
<evidence type="ECO:0000313" key="3">
    <source>
        <dbReference type="EMBL" id="PRZ43986.1"/>
    </source>
</evidence>
<dbReference type="AlphaFoldDB" id="A0A2T1A5X0"/>
<dbReference type="InterPro" id="IPR005297">
    <property type="entry name" value="Lipoprotein_repeat"/>
</dbReference>
<evidence type="ECO:0000256" key="2">
    <source>
        <dbReference type="SAM" id="SignalP"/>
    </source>
</evidence>